<dbReference type="InterPro" id="IPR035965">
    <property type="entry name" value="PAS-like_dom_sf"/>
</dbReference>
<dbReference type="Pfam" id="PF08447">
    <property type="entry name" value="PAS_3"/>
    <property type="match status" value="1"/>
</dbReference>
<organism evidence="13 14">
    <name type="scientific">Chloroherpeton thalassium (strain ATCC 35110 / GB-78)</name>
    <dbReference type="NCBI Taxonomy" id="517418"/>
    <lineage>
        <taxon>Bacteria</taxon>
        <taxon>Pseudomonadati</taxon>
        <taxon>Chlorobiota</taxon>
        <taxon>Chlorobiia</taxon>
        <taxon>Chlorobiales</taxon>
        <taxon>Chloroherpetonaceae</taxon>
        <taxon>Chloroherpeton</taxon>
    </lineage>
</organism>
<evidence type="ECO:0000256" key="7">
    <source>
        <dbReference type="ARBA" id="ARBA00022840"/>
    </source>
</evidence>
<dbReference type="InterPro" id="IPR036890">
    <property type="entry name" value="HATPase_C_sf"/>
</dbReference>
<keyword evidence="8" id="KW-0902">Two-component regulatory system</keyword>
<dbReference type="InterPro" id="IPR000700">
    <property type="entry name" value="PAS-assoc_C"/>
</dbReference>
<dbReference type="SUPFAM" id="SSF47384">
    <property type="entry name" value="Homodimeric domain of signal transducing histidine kinase"/>
    <property type="match status" value="1"/>
</dbReference>
<dbReference type="Gene3D" id="3.30.450.20">
    <property type="entry name" value="PAS domain"/>
    <property type="match status" value="1"/>
</dbReference>
<evidence type="ECO:0000256" key="1">
    <source>
        <dbReference type="ARBA" id="ARBA00000085"/>
    </source>
</evidence>
<dbReference type="PANTHER" id="PTHR43065">
    <property type="entry name" value="SENSOR HISTIDINE KINASE"/>
    <property type="match status" value="1"/>
</dbReference>
<evidence type="ECO:0000313" key="14">
    <source>
        <dbReference type="Proteomes" id="UP000001208"/>
    </source>
</evidence>
<dbReference type="PROSITE" id="PS50112">
    <property type="entry name" value="PAS"/>
    <property type="match status" value="1"/>
</dbReference>
<dbReference type="InterPro" id="IPR013655">
    <property type="entry name" value="PAS_fold_3"/>
</dbReference>
<dbReference type="Pfam" id="PF00512">
    <property type="entry name" value="HisKA"/>
    <property type="match status" value="1"/>
</dbReference>
<evidence type="ECO:0000256" key="4">
    <source>
        <dbReference type="ARBA" id="ARBA00022679"/>
    </source>
</evidence>
<dbReference type="SMART" id="SM00388">
    <property type="entry name" value="HisKA"/>
    <property type="match status" value="1"/>
</dbReference>
<dbReference type="InterPro" id="IPR000014">
    <property type="entry name" value="PAS"/>
</dbReference>
<dbReference type="KEGG" id="cts:Ctha_1483"/>
<dbReference type="RefSeq" id="WP_012500026.1">
    <property type="nucleotide sequence ID" value="NC_011026.1"/>
</dbReference>
<feature type="domain" description="Histidine kinase" evidence="10">
    <location>
        <begin position="274"/>
        <end position="503"/>
    </location>
</feature>
<gene>
    <name evidence="13" type="ordered locus">Ctha_1483</name>
</gene>
<keyword evidence="14" id="KW-1185">Reference proteome</keyword>
<dbReference type="PROSITE" id="PS50109">
    <property type="entry name" value="HIS_KIN"/>
    <property type="match status" value="1"/>
</dbReference>
<protein>
    <recommendedName>
        <fullName evidence="2">histidine kinase</fullName>
        <ecNumber evidence="2">2.7.13.3</ecNumber>
    </recommendedName>
</protein>
<feature type="transmembrane region" description="Helical" evidence="9">
    <location>
        <begin position="16"/>
        <end position="35"/>
    </location>
</feature>
<dbReference type="GO" id="GO:0000155">
    <property type="term" value="F:phosphorelay sensor kinase activity"/>
    <property type="evidence" value="ECO:0007669"/>
    <property type="project" value="InterPro"/>
</dbReference>
<keyword evidence="6 13" id="KW-0418">Kinase</keyword>
<dbReference type="EMBL" id="CP001100">
    <property type="protein sequence ID" value="ACF13942.1"/>
    <property type="molecule type" value="Genomic_DNA"/>
</dbReference>
<evidence type="ECO:0000259" key="10">
    <source>
        <dbReference type="PROSITE" id="PS50109"/>
    </source>
</evidence>
<evidence type="ECO:0000256" key="8">
    <source>
        <dbReference type="ARBA" id="ARBA00023012"/>
    </source>
</evidence>
<name>B3QRZ7_CHLT3</name>
<dbReference type="Proteomes" id="UP000001208">
    <property type="component" value="Chromosome"/>
</dbReference>
<dbReference type="Gene3D" id="1.10.287.130">
    <property type="match status" value="1"/>
</dbReference>
<keyword evidence="3" id="KW-0597">Phosphoprotein</keyword>
<evidence type="ECO:0000256" key="5">
    <source>
        <dbReference type="ARBA" id="ARBA00022741"/>
    </source>
</evidence>
<evidence type="ECO:0000256" key="6">
    <source>
        <dbReference type="ARBA" id="ARBA00022777"/>
    </source>
</evidence>
<dbReference type="OrthoDB" id="9783713at2"/>
<dbReference type="InterPro" id="IPR036097">
    <property type="entry name" value="HisK_dim/P_sf"/>
</dbReference>
<dbReference type="InterPro" id="IPR003594">
    <property type="entry name" value="HATPase_dom"/>
</dbReference>
<dbReference type="PANTHER" id="PTHR43065:SF46">
    <property type="entry name" value="C4-DICARBOXYLATE TRANSPORT SENSOR PROTEIN DCTB"/>
    <property type="match status" value="1"/>
</dbReference>
<accession>B3QRZ7</accession>
<evidence type="ECO:0000256" key="9">
    <source>
        <dbReference type="SAM" id="Phobius"/>
    </source>
</evidence>
<dbReference type="SMART" id="SM00387">
    <property type="entry name" value="HATPase_c"/>
    <property type="match status" value="1"/>
</dbReference>
<feature type="transmembrane region" description="Helical" evidence="9">
    <location>
        <begin position="109"/>
        <end position="126"/>
    </location>
</feature>
<dbReference type="SMART" id="SM00091">
    <property type="entry name" value="PAS"/>
    <property type="match status" value="1"/>
</dbReference>
<comment type="catalytic activity">
    <reaction evidence="1">
        <text>ATP + protein L-histidine = ADP + protein N-phospho-L-histidine.</text>
        <dbReference type="EC" id="2.7.13.3"/>
    </reaction>
</comment>
<dbReference type="CDD" id="cd00130">
    <property type="entry name" value="PAS"/>
    <property type="match status" value="1"/>
</dbReference>
<dbReference type="InterPro" id="IPR005467">
    <property type="entry name" value="His_kinase_dom"/>
</dbReference>
<feature type="transmembrane region" description="Helical" evidence="9">
    <location>
        <begin position="73"/>
        <end position="89"/>
    </location>
</feature>
<keyword evidence="7" id="KW-0067">ATP-binding</keyword>
<dbReference type="eggNOG" id="COG4191">
    <property type="taxonomic scope" value="Bacteria"/>
</dbReference>
<dbReference type="CDD" id="cd00082">
    <property type="entry name" value="HisKA"/>
    <property type="match status" value="1"/>
</dbReference>
<keyword evidence="9" id="KW-0812">Transmembrane</keyword>
<dbReference type="AlphaFoldDB" id="B3QRZ7"/>
<evidence type="ECO:0000259" key="11">
    <source>
        <dbReference type="PROSITE" id="PS50112"/>
    </source>
</evidence>
<dbReference type="SMART" id="SM00086">
    <property type="entry name" value="PAC"/>
    <property type="match status" value="1"/>
</dbReference>
<dbReference type="InterPro" id="IPR001610">
    <property type="entry name" value="PAC"/>
</dbReference>
<keyword evidence="4" id="KW-0808">Transferase</keyword>
<feature type="domain" description="PAC" evidence="12">
    <location>
        <begin position="209"/>
        <end position="261"/>
    </location>
</feature>
<dbReference type="InterPro" id="IPR003661">
    <property type="entry name" value="HisK_dim/P_dom"/>
</dbReference>
<feature type="domain" description="PAS" evidence="11">
    <location>
        <begin position="159"/>
        <end position="205"/>
    </location>
</feature>
<proteinExistence type="predicted"/>
<feature type="transmembrane region" description="Helical" evidence="9">
    <location>
        <begin position="41"/>
        <end position="61"/>
    </location>
</feature>
<dbReference type="Gene3D" id="3.30.565.10">
    <property type="entry name" value="Histidine kinase-like ATPase, C-terminal domain"/>
    <property type="match status" value="1"/>
</dbReference>
<dbReference type="PROSITE" id="PS50113">
    <property type="entry name" value="PAC"/>
    <property type="match status" value="1"/>
</dbReference>
<dbReference type="InterPro" id="IPR004358">
    <property type="entry name" value="Sig_transdc_His_kin-like_C"/>
</dbReference>
<dbReference type="EC" id="2.7.13.3" evidence="2"/>
<sequence>MWFKINEQASQRVKNVTLLLTAIMTMLELAFLSSFPHSSESRFYVIIAKLLTILFLFYGIYMVQQIQVTLKTYLTLWGGLQLLLIGAWVDLLEELVITNYWYVELCEHYGMTLGVFSISLGLFFWYKENNNENKLRYELATGAGKVGVWDWNLETNEFYVDPHLKGMLGYEDHEIPNIVDKWSELVHPEDREQMVSKTLIHLRGGTQHYEVVRRMIHKNGTIRWFLTRGTALYNDQGKPFRIVGTDTDISDRQKLEHQLLQSQKMEALGRLTGGVAHDFNNLLAVIKGSAELLEIKLSDTPSLVKQAKRIKISAVRGSELTNKLLGFSRHKQKQRGIVDINRCVETAIGLIESTIDKRIVVKTDLCTESPKVDGVENELELVFINMAINACDAMIPTFEKVSEGRLCFRTRLENITNDLAEQHELDAELPYVRISIADTGIGIAEDIQQEIFEPFFTTKESEKGTGLGLSMAYGAVKSHSGAITLESSLGYGTTFHIFLPVKQVEE</sequence>
<evidence type="ECO:0000313" key="13">
    <source>
        <dbReference type="EMBL" id="ACF13942.1"/>
    </source>
</evidence>
<dbReference type="GO" id="GO:0005524">
    <property type="term" value="F:ATP binding"/>
    <property type="evidence" value="ECO:0007669"/>
    <property type="project" value="UniProtKB-KW"/>
</dbReference>
<dbReference type="SUPFAM" id="SSF55874">
    <property type="entry name" value="ATPase domain of HSP90 chaperone/DNA topoisomerase II/histidine kinase"/>
    <property type="match status" value="1"/>
</dbReference>
<evidence type="ECO:0000256" key="3">
    <source>
        <dbReference type="ARBA" id="ARBA00022553"/>
    </source>
</evidence>
<keyword evidence="5" id="KW-0547">Nucleotide-binding</keyword>
<dbReference type="SUPFAM" id="SSF55785">
    <property type="entry name" value="PYP-like sensor domain (PAS domain)"/>
    <property type="match status" value="1"/>
</dbReference>
<dbReference type="NCBIfam" id="TIGR00229">
    <property type="entry name" value="sensory_box"/>
    <property type="match status" value="1"/>
</dbReference>
<evidence type="ECO:0000256" key="2">
    <source>
        <dbReference type="ARBA" id="ARBA00012438"/>
    </source>
</evidence>
<dbReference type="PRINTS" id="PR00344">
    <property type="entry name" value="BCTRLSENSOR"/>
</dbReference>
<dbReference type="Pfam" id="PF02518">
    <property type="entry name" value="HATPase_c"/>
    <property type="match status" value="1"/>
</dbReference>
<evidence type="ECO:0000259" key="12">
    <source>
        <dbReference type="PROSITE" id="PS50113"/>
    </source>
</evidence>
<dbReference type="HOGENOM" id="CLU_540481_0_0_10"/>
<keyword evidence="9" id="KW-1133">Transmembrane helix</keyword>
<reference evidence="13 14" key="1">
    <citation type="submission" date="2008-06" db="EMBL/GenBank/DDBJ databases">
        <title>Complete sequence of Chloroherpeton thalassium ATCC 35110.</title>
        <authorList>
            <consortium name="US DOE Joint Genome Institute"/>
            <person name="Lucas S."/>
            <person name="Copeland A."/>
            <person name="Lapidus A."/>
            <person name="Glavina del Rio T."/>
            <person name="Dalin E."/>
            <person name="Tice H."/>
            <person name="Bruce D."/>
            <person name="Goodwin L."/>
            <person name="Pitluck S."/>
            <person name="Schmutz J."/>
            <person name="Larimer F."/>
            <person name="Land M."/>
            <person name="Hauser L."/>
            <person name="Kyrpides N."/>
            <person name="Mikhailova N."/>
            <person name="Liu Z."/>
            <person name="Li T."/>
            <person name="Zhao F."/>
            <person name="Overmann J."/>
            <person name="Bryant D.A."/>
            <person name="Richardson P."/>
        </authorList>
    </citation>
    <scope>NUCLEOTIDE SEQUENCE [LARGE SCALE GENOMIC DNA]</scope>
    <source>
        <strain evidence="14">ATCC 35110 / GB-78</strain>
    </source>
</reference>
<dbReference type="STRING" id="517418.Ctha_1483"/>
<keyword evidence="9" id="KW-0472">Membrane</keyword>